<name>A0A1C0YIL7_9BACL</name>
<proteinExistence type="predicted"/>
<comment type="caution">
    <text evidence="2">The sequence shown here is derived from an EMBL/GenBank/DDBJ whole genome shotgun (WGS) entry which is preliminary data.</text>
</comment>
<dbReference type="OrthoDB" id="2068443at2"/>
<protein>
    <submittedName>
        <fullName evidence="2">Malate synthase</fullName>
    </submittedName>
</protein>
<dbReference type="EMBL" id="MATO01000059">
    <property type="protein sequence ID" value="OCS86993.1"/>
    <property type="molecule type" value="Genomic_DNA"/>
</dbReference>
<keyword evidence="3" id="KW-1185">Reference proteome</keyword>
<feature type="coiled-coil region" evidence="1">
    <location>
        <begin position="66"/>
        <end position="96"/>
    </location>
</feature>
<dbReference type="AlphaFoldDB" id="A0A1C0YIL7"/>
<evidence type="ECO:0000256" key="1">
    <source>
        <dbReference type="SAM" id="Coils"/>
    </source>
</evidence>
<accession>A0A1C0YIL7</accession>
<evidence type="ECO:0000313" key="3">
    <source>
        <dbReference type="Proteomes" id="UP000093482"/>
    </source>
</evidence>
<dbReference type="Proteomes" id="UP000093482">
    <property type="component" value="Unassembled WGS sequence"/>
</dbReference>
<reference evidence="2 3" key="1">
    <citation type="submission" date="2016-07" db="EMBL/GenBank/DDBJ databases">
        <title>Caryophanon latum genome sequencing.</title>
        <authorList>
            <person name="Verma A."/>
            <person name="Pal Y."/>
            <person name="Krishnamurthi S."/>
        </authorList>
    </citation>
    <scope>NUCLEOTIDE SEQUENCE [LARGE SCALE GENOMIC DNA]</scope>
    <source>
        <strain evidence="2 3">DSM 14151</strain>
    </source>
</reference>
<organism evidence="2 3">
    <name type="scientific">Caryophanon latum</name>
    <dbReference type="NCBI Taxonomy" id="33977"/>
    <lineage>
        <taxon>Bacteria</taxon>
        <taxon>Bacillati</taxon>
        <taxon>Bacillota</taxon>
        <taxon>Bacilli</taxon>
        <taxon>Bacillales</taxon>
        <taxon>Caryophanaceae</taxon>
        <taxon>Caryophanon</taxon>
    </lineage>
</organism>
<evidence type="ECO:0000313" key="2">
    <source>
        <dbReference type="EMBL" id="OCS86993.1"/>
    </source>
</evidence>
<sequence>MDLLNKKVTHMKWGTGTITAQDDAIVSIQFDEVAKKFVYPDAFELHLTIQNEQDAAKFSEMIVEKEERQQQKLLEQQQHREQAQKKEQKRLQYERLATNHKLHPQSQLVFWCDEEEKQAVFKDWTLFSGAMKSGQNKGKPNKAVRLHQNSAVIITARAPKTAEQDRRILGLYMVKEGFYGKLGDDGFIPAHSEFRIQLSEQESAQLYFWNYYMNDKTPNKMAWSTGKYRYFLNEWTAQILRDIYSLKTNQQEKTNVKLFLQHFCKVNQISINNISPRSGVLASISQ</sequence>
<keyword evidence="1" id="KW-0175">Coiled coil</keyword>
<gene>
    <name evidence="2" type="ORF">A6K76_14190</name>
</gene>